<dbReference type="EMBL" id="MU858491">
    <property type="protein sequence ID" value="KAK4206155.1"/>
    <property type="molecule type" value="Genomic_DNA"/>
</dbReference>
<sequence length="109" mass="12167">MSFNQIFFKKLLTEVTTTGGKELALSAATKTSVWYRPEGTEQLLKEPLEKAVKKAEKENPSLIPANTAELVVRESDHKSKADMRSHLTVVALDAKGQYIETLHLPTDKK</sequence>
<evidence type="ECO:0000313" key="1">
    <source>
        <dbReference type="EMBL" id="KAK4206155.1"/>
    </source>
</evidence>
<evidence type="ECO:0000313" key="2">
    <source>
        <dbReference type="Proteomes" id="UP001301769"/>
    </source>
</evidence>
<accession>A0AAN7B2R5</accession>
<keyword evidence="2" id="KW-1185">Reference proteome</keyword>
<protein>
    <submittedName>
        <fullName evidence="1">Uncharacterized protein</fullName>
    </submittedName>
</protein>
<dbReference type="AlphaFoldDB" id="A0AAN7B2R5"/>
<reference evidence="1" key="1">
    <citation type="journal article" date="2023" name="Mol. Phylogenet. Evol.">
        <title>Genome-scale phylogeny and comparative genomics of the fungal order Sordariales.</title>
        <authorList>
            <person name="Hensen N."/>
            <person name="Bonometti L."/>
            <person name="Westerberg I."/>
            <person name="Brannstrom I.O."/>
            <person name="Guillou S."/>
            <person name="Cros-Aarteil S."/>
            <person name="Calhoun S."/>
            <person name="Haridas S."/>
            <person name="Kuo A."/>
            <person name="Mondo S."/>
            <person name="Pangilinan J."/>
            <person name="Riley R."/>
            <person name="LaButti K."/>
            <person name="Andreopoulos B."/>
            <person name="Lipzen A."/>
            <person name="Chen C."/>
            <person name="Yan M."/>
            <person name="Daum C."/>
            <person name="Ng V."/>
            <person name="Clum A."/>
            <person name="Steindorff A."/>
            <person name="Ohm R.A."/>
            <person name="Martin F."/>
            <person name="Silar P."/>
            <person name="Natvig D.O."/>
            <person name="Lalanne C."/>
            <person name="Gautier V."/>
            <person name="Ament-Velasquez S.L."/>
            <person name="Kruys A."/>
            <person name="Hutchinson M.I."/>
            <person name="Powell A.J."/>
            <person name="Barry K."/>
            <person name="Miller A.N."/>
            <person name="Grigoriev I.V."/>
            <person name="Debuchy R."/>
            <person name="Gladieux P."/>
            <person name="Hiltunen Thoren M."/>
            <person name="Johannesson H."/>
        </authorList>
    </citation>
    <scope>NUCLEOTIDE SEQUENCE</scope>
    <source>
        <strain evidence="1">PSN293</strain>
    </source>
</reference>
<proteinExistence type="predicted"/>
<gene>
    <name evidence="1" type="ORF">QBC37DRAFT_329293</name>
</gene>
<comment type="caution">
    <text evidence="1">The sequence shown here is derived from an EMBL/GenBank/DDBJ whole genome shotgun (WGS) entry which is preliminary data.</text>
</comment>
<name>A0AAN7B2R5_9PEZI</name>
<dbReference type="Proteomes" id="UP001301769">
    <property type="component" value="Unassembled WGS sequence"/>
</dbReference>
<organism evidence="1 2">
    <name type="scientific">Rhypophila decipiens</name>
    <dbReference type="NCBI Taxonomy" id="261697"/>
    <lineage>
        <taxon>Eukaryota</taxon>
        <taxon>Fungi</taxon>
        <taxon>Dikarya</taxon>
        <taxon>Ascomycota</taxon>
        <taxon>Pezizomycotina</taxon>
        <taxon>Sordariomycetes</taxon>
        <taxon>Sordariomycetidae</taxon>
        <taxon>Sordariales</taxon>
        <taxon>Naviculisporaceae</taxon>
        <taxon>Rhypophila</taxon>
    </lineage>
</organism>
<reference evidence="1" key="2">
    <citation type="submission" date="2023-05" db="EMBL/GenBank/DDBJ databases">
        <authorList>
            <consortium name="Lawrence Berkeley National Laboratory"/>
            <person name="Steindorff A."/>
            <person name="Hensen N."/>
            <person name="Bonometti L."/>
            <person name="Westerberg I."/>
            <person name="Brannstrom I.O."/>
            <person name="Guillou S."/>
            <person name="Cros-Aarteil S."/>
            <person name="Calhoun S."/>
            <person name="Haridas S."/>
            <person name="Kuo A."/>
            <person name="Mondo S."/>
            <person name="Pangilinan J."/>
            <person name="Riley R."/>
            <person name="Labutti K."/>
            <person name="Andreopoulos B."/>
            <person name="Lipzen A."/>
            <person name="Chen C."/>
            <person name="Yanf M."/>
            <person name="Daum C."/>
            <person name="Ng V."/>
            <person name="Clum A."/>
            <person name="Ohm R."/>
            <person name="Martin F."/>
            <person name="Silar P."/>
            <person name="Natvig D."/>
            <person name="Lalanne C."/>
            <person name="Gautier V."/>
            <person name="Ament-Velasquez S.L."/>
            <person name="Kruys A."/>
            <person name="Hutchinson M.I."/>
            <person name="Powell A.J."/>
            <person name="Barry K."/>
            <person name="Miller A.N."/>
            <person name="Grigoriev I.V."/>
            <person name="Debuchy R."/>
            <person name="Gladieux P."/>
            <person name="Thoren M.H."/>
            <person name="Johannesson H."/>
        </authorList>
    </citation>
    <scope>NUCLEOTIDE SEQUENCE</scope>
    <source>
        <strain evidence="1">PSN293</strain>
    </source>
</reference>